<dbReference type="RefSeq" id="WP_341467889.1">
    <property type="nucleotide sequence ID" value="NZ_CP128399.1"/>
</dbReference>
<dbReference type="Pfam" id="PF01527">
    <property type="entry name" value="HTH_Tnp_1"/>
    <property type="match status" value="1"/>
</dbReference>
<dbReference type="GO" id="GO:0043565">
    <property type="term" value="F:sequence-specific DNA binding"/>
    <property type="evidence" value="ECO:0007669"/>
    <property type="project" value="InterPro"/>
</dbReference>
<evidence type="ECO:0000313" key="4">
    <source>
        <dbReference type="Proteomes" id="UP001431572"/>
    </source>
</evidence>
<dbReference type="EMBL" id="CP128399">
    <property type="protein sequence ID" value="WJW66004.1"/>
    <property type="molecule type" value="Genomic_DNA"/>
</dbReference>
<evidence type="ECO:0000313" key="1">
    <source>
        <dbReference type="EMBL" id="NWJ46634.1"/>
    </source>
</evidence>
<dbReference type="GO" id="GO:0004803">
    <property type="term" value="F:transposase activity"/>
    <property type="evidence" value="ECO:0007669"/>
    <property type="project" value="InterPro"/>
</dbReference>
<dbReference type="Proteomes" id="UP001431572">
    <property type="component" value="Chromosome 1"/>
</dbReference>
<dbReference type="AlphaFoldDB" id="A0A8T7LXE4"/>
<proteinExistence type="predicted"/>
<reference evidence="1 3" key="1">
    <citation type="submission" date="2020-06" db="EMBL/GenBank/DDBJ databases">
        <title>Anoxygenic phototrophic Chloroflexota member uses a Type I reaction center.</title>
        <authorList>
            <person name="Tsuji J.M."/>
            <person name="Shaw N.A."/>
            <person name="Nagashima S."/>
            <person name="Venkiteswaran J."/>
            <person name="Schiff S.L."/>
            <person name="Hanada S."/>
            <person name="Tank M."/>
            <person name="Neufeld J.D."/>
        </authorList>
    </citation>
    <scope>NUCLEOTIDE SEQUENCE [LARGE SCALE GENOMIC DNA]</scope>
    <source>
        <strain evidence="1">L227-S17</strain>
    </source>
</reference>
<protein>
    <submittedName>
        <fullName evidence="1">Transposase</fullName>
    </submittedName>
</protein>
<name>A0A8T7LXE4_9CHLR</name>
<organism evidence="1 3">
    <name type="scientific">Candidatus Chlorohelix allophototropha</name>
    <dbReference type="NCBI Taxonomy" id="3003348"/>
    <lineage>
        <taxon>Bacteria</taxon>
        <taxon>Bacillati</taxon>
        <taxon>Chloroflexota</taxon>
        <taxon>Chloroflexia</taxon>
        <taxon>Candidatus Chloroheliales</taxon>
        <taxon>Candidatus Chloroheliaceae</taxon>
        <taxon>Candidatus Chlorohelix</taxon>
    </lineage>
</organism>
<evidence type="ECO:0000313" key="2">
    <source>
        <dbReference type="EMBL" id="WJW66004.1"/>
    </source>
</evidence>
<dbReference type="Proteomes" id="UP000521676">
    <property type="component" value="Unassembled WGS sequence"/>
</dbReference>
<dbReference type="EMBL" id="JACATZ010000001">
    <property type="protein sequence ID" value="NWJ46634.1"/>
    <property type="molecule type" value="Genomic_DNA"/>
</dbReference>
<gene>
    <name evidence="1" type="ORF">HXX08_12205</name>
    <name evidence="2" type="ORF">OZ401_001786</name>
</gene>
<reference evidence="2" key="2">
    <citation type="journal article" date="2024" name="Nature">
        <title>Anoxygenic phototroph of the Chloroflexota uses a type I reaction centre.</title>
        <authorList>
            <person name="Tsuji J.M."/>
            <person name="Shaw N.A."/>
            <person name="Nagashima S."/>
            <person name="Venkiteswaran J.J."/>
            <person name="Schiff S.L."/>
            <person name="Watanabe T."/>
            <person name="Fukui M."/>
            <person name="Hanada S."/>
            <person name="Tank M."/>
            <person name="Neufeld J.D."/>
        </authorList>
    </citation>
    <scope>NUCLEOTIDE SEQUENCE</scope>
    <source>
        <strain evidence="2">L227-S17</strain>
    </source>
</reference>
<dbReference type="GO" id="GO:0006313">
    <property type="term" value="P:DNA transposition"/>
    <property type="evidence" value="ECO:0007669"/>
    <property type="project" value="InterPro"/>
</dbReference>
<evidence type="ECO:0000313" key="3">
    <source>
        <dbReference type="Proteomes" id="UP000521676"/>
    </source>
</evidence>
<sequence length="132" mass="15302">MAFNKFLDGIKLRPYQTLFRCSVLRFSRNSSAKSNETVNRTWNRPILLNPKSRRTVEILITMTTTRKAYSPAFKAQIVQELLKEGQTMTQIASKNGVHPTQLRRWRDAALKAMPKHFGIRLVIKKDQDLSKI</sequence>
<accession>A0A8T7LXE4</accession>
<dbReference type="InterPro" id="IPR002514">
    <property type="entry name" value="Transposase_8"/>
</dbReference>
<dbReference type="InterPro" id="IPR010921">
    <property type="entry name" value="Trp_repressor/repl_initiator"/>
</dbReference>
<dbReference type="SUPFAM" id="SSF48295">
    <property type="entry name" value="TrpR-like"/>
    <property type="match status" value="1"/>
</dbReference>
<keyword evidence="4" id="KW-1185">Reference proteome</keyword>